<dbReference type="PANTHER" id="PTHR22945">
    <property type="entry name" value="SERPENTINE RECEPTOR, CLASS D DELTA"/>
    <property type="match status" value="1"/>
</dbReference>
<evidence type="ECO:0000256" key="1">
    <source>
        <dbReference type="ARBA" id="ARBA00004141"/>
    </source>
</evidence>
<evidence type="ECO:0000256" key="2">
    <source>
        <dbReference type="ARBA" id="ARBA00009166"/>
    </source>
</evidence>
<dbReference type="InterPro" id="IPR019421">
    <property type="entry name" value="7TM_GPCR_serpentine_rcpt_Srd"/>
</dbReference>
<evidence type="ECO:0008006" key="9">
    <source>
        <dbReference type="Google" id="ProtNLM"/>
    </source>
</evidence>
<evidence type="ECO:0000256" key="6">
    <source>
        <dbReference type="SAM" id="Phobius"/>
    </source>
</evidence>
<evidence type="ECO:0000256" key="3">
    <source>
        <dbReference type="ARBA" id="ARBA00022692"/>
    </source>
</evidence>
<accession>A0A8R1UX67</accession>
<keyword evidence="5 6" id="KW-0472">Membrane</keyword>
<dbReference type="AlphaFoldDB" id="A0A8R1UX67"/>
<organism evidence="7 8">
    <name type="scientific">Pristionchus pacificus</name>
    <name type="common">Parasitic nematode worm</name>
    <dbReference type="NCBI Taxonomy" id="54126"/>
    <lineage>
        <taxon>Eukaryota</taxon>
        <taxon>Metazoa</taxon>
        <taxon>Ecdysozoa</taxon>
        <taxon>Nematoda</taxon>
        <taxon>Chromadorea</taxon>
        <taxon>Rhabditida</taxon>
        <taxon>Rhabditina</taxon>
        <taxon>Diplogasteromorpha</taxon>
        <taxon>Diplogasteroidea</taxon>
        <taxon>Neodiplogasteridae</taxon>
        <taxon>Pristionchus</taxon>
    </lineage>
</organism>
<comment type="similarity">
    <text evidence="2">Belongs to the nematode receptor-like protein srd family.</text>
</comment>
<keyword evidence="3 6" id="KW-0812">Transmembrane</keyword>
<dbReference type="GO" id="GO:0016020">
    <property type="term" value="C:membrane"/>
    <property type="evidence" value="ECO:0007669"/>
    <property type="project" value="UniProtKB-SubCell"/>
</dbReference>
<feature type="transmembrane region" description="Helical" evidence="6">
    <location>
        <begin position="115"/>
        <end position="139"/>
    </location>
</feature>
<reference evidence="7" key="2">
    <citation type="submission" date="2022-06" db="UniProtKB">
        <authorList>
            <consortium name="EnsemblMetazoa"/>
        </authorList>
    </citation>
    <scope>IDENTIFICATION</scope>
    <source>
        <strain evidence="7">PS312</strain>
    </source>
</reference>
<proteinExistence type="inferred from homology"/>
<evidence type="ECO:0000313" key="7">
    <source>
        <dbReference type="EnsemblMetazoa" id="PPA42997.1"/>
    </source>
</evidence>
<dbReference type="Proteomes" id="UP000005239">
    <property type="component" value="Unassembled WGS sequence"/>
</dbReference>
<feature type="transmembrane region" description="Helical" evidence="6">
    <location>
        <begin position="55"/>
        <end position="76"/>
    </location>
</feature>
<dbReference type="Pfam" id="PF10317">
    <property type="entry name" value="7TM_GPCR_Srd"/>
    <property type="match status" value="1"/>
</dbReference>
<keyword evidence="4 6" id="KW-1133">Transmembrane helix</keyword>
<sequence length="142" mass="15824">MSYFPSPMPSHDVAAIINHSIVDLLAIFFNLILLLASETMSHIPPNKAFSSYKLLLMNSAIIDLLSSTSMFLSMVLRYPSLGRTCVRVIFEISSGLSYSETVKLSNYNGVLCHCMYTLMLSTISQSLFNIAISFCYRLYALG</sequence>
<keyword evidence="8" id="KW-1185">Reference proteome</keyword>
<feature type="transmembrane region" description="Helical" evidence="6">
    <location>
        <begin position="13"/>
        <end position="35"/>
    </location>
</feature>
<evidence type="ECO:0000256" key="4">
    <source>
        <dbReference type="ARBA" id="ARBA00022989"/>
    </source>
</evidence>
<gene>
    <name evidence="7" type="primary">WBGene00281366</name>
</gene>
<protein>
    <recommendedName>
        <fullName evidence="9">G protein-coupled receptor</fullName>
    </recommendedName>
</protein>
<dbReference type="InterPro" id="IPR050920">
    <property type="entry name" value="Nematode_rcpt-like_delta"/>
</dbReference>
<name>A0A8R1UX67_PRIPA</name>
<evidence type="ECO:0000256" key="5">
    <source>
        <dbReference type="ARBA" id="ARBA00023136"/>
    </source>
</evidence>
<comment type="subcellular location">
    <subcellularLocation>
        <location evidence="1">Membrane</location>
        <topology evidence="1">Multi-pass membrane protein</topology>
    </subcellularLocation>
</comment>
<dbReference type="EnsemblMetazoa" id="PPA42997.1">
    <property type="protein sequence ID" value="PPA42997.1"/>
    <property type="gene ID" value="WBGene00281366"/>
</dbReference>
<evidence type="ECO:0000313" key="8">
    <source>
        <dbReference type="Proteomes" id="UP000005239"/>
    </source>
</evidence>
<dbReference type="PANTHER" id="PTHR22945:SF40">
    <property type="entry name" value="SERPENTINE RECEPTOR, CLASS D (DELTA)-RELATED"/>
    <property type="match status" value="1"/>
</dbReference>
<reference evidence="8" key="1">
    <citation type="journal article" date="2008" name="Nat. Genet.">
        <title>The Pristionchus pacificus genome provides a unique perspective on nematode lifestyle and parasitism.</title>
        <authorList>
            <person name="Dieterich C."/>
            <person name="Clifton S.W."/>
            <person name="Schuster L.N."/>
            <person name="Chinwalla A."/>
            <person name="Delehaunty K."/>
            <person name="Dinkelacker I."/>
            <person name="Fulton L."/>
            <person name="Fulton R."/>
            <person name="Godfrey J."/>
            <person name="Minx P."/>
            <person name="Mitreva M."/>
            <person name="Roeseler W."/>
            <person name="Tian H."/>
            <person name="Witte H."/>
            <person name="Yang S.P."/>
            <person name="Wilson R.K."/>
            <person name="Sommer R.J."/>
        </authorList>
    </citation>
    <scope>NUCLEOTIDE SEQUENCE [LARGE SCALE GENOMIC DNA]</scope>
    <source>
        <strain evidence="8">PS312</strain>
    </source>
</reference>